<dbReference type="InterPro" id="IPR005135">
    <property type="entry name" value="Endo/exonuclease/phosphatase"/>
</dbReference>
<protein>
    <recommendedName>
        <fullName evidence="3">Endonuclease/exonuclease/phosphatase domain-containing protein</fullName>
    </recommendedName>
</protein>
<feature type="domain" description="Endonuclease/exonuclease/phosphatase" evidence="3">
    <location>
        <begin position="105"/>
        <end position="301"/>
    </location>
</feature>
<dbReference type="InterPro" id="IPR036691">
    <property type="entry name" value="Endo/exonu/phosph_ase_sf"/>
</dbReference>
<proteinExistence type="predicted"/>
<dbReference type="EMBL" id="WTVS01000071">
    <property type="protein sequence ID" value="NMG00307.1"/>
    <property type="molecule type" value="Genomic_DNA"/>
</dbReference>
<feature type="chain" id="PRO_5045342696" description="Endonuclease/exonuclease/phosphatase domain-containing protein" evidence="2">
    <location>
        <begin position="30"/>
        <end position="313"/>
    </location>
</feature>
<keyword evidence="1" id="KW-0472">Membrane</keyword>
<organism evidence="4 5">
    <name type="scientific">Aromatoleum toluolicum</name>
    <dbReference type="NCBI Taxonomy" id="90060"/>
    <lineage>
        <taxon>Bacteria</taxon>
        <taxon>Pseudomonadati</taxon>
        <taxon>Pseudomonadota</taxon>
        <taxon>Betaproteobacteria</taxon>
        <taxon>Rhodocyclales</taxon>
        <taxon>Rhodocyclaceae</taxon>
        <taxon>Aromatoleum</taxon>
    </lineage>
</organism>
<reference evidence="4 5" key="1">
    <citation type="submission" date="2019-12" db="EMBL/GenBank/DDBJ databases">
        <title>Comparative genomics gives insights into the taxonomy of the Azoarcus-Aromatoleum group and reveals separate origins of nif in the plant-associated Azoarcus and non-plant-associated Aromatoleum sub-groups.</title>
        <authorList>
            <person name="Lafos M."/>
            <person name="Maluk M."/>
            <person name="Batista M."/>
            <person name="Junghare M."/>
            <person name="Carmona M."/>
            <person name="Faoro H."/>
            <person name="Cruz L.M."/>
            <person name="Battistoni F."/>
            <person name="De Souza E."/>
            <person name="Pedrosa F."/>
            <person name="Chen W.-M."/>
            <person name="Poole P.S."/>
            <person name="Dixon R.A."/>
            <person name="James E.K."/>
        </authorList>
    </citation>
    <scope>NUCLEOTIDE SEQUENCE [LARGE SCALE GENOMIC DNA]</scope>
    <source>
        <strain evidence="4 5">T</strain>
    </source>
</reference>
<evidence type="ECO:0000256" key="1">
    <source>
        <dbReference type="SAM" id="Phobius"/>
    </source>
</evidence>
<gene>
    <name evidence="4" type="ORF">GPA27_23300</name>
</gene>
<evidence type="ECO:0000259" key="3">
    <source>
        <dbReference type="Pfam" id="PF03372"/>
    </source>
</evidence>
<accession>A0ABX1NLT2</accession>
<keyword evidence="2" id="KW-0732">Signal</keyword>
<evidence type="ECO:0000313" key="5">
    <source>
        <dbReference type="Proteomes" id="UP000634522"/>
    </source>
</evidence>
<dbReference type="RefSeq" id="WP_169142833.1">
    <property type="nucleotide sequence ID" value="NZ_WTVS01000071.1"/>
</dbReference>
<evidence type="ECO:0000313" key="4">
    <source>
        <dbReference type="EMBL" id="NMG00307.1"/>
    </source>
</evidence>
<feature type="transmembrane region" description="Helical" evidence="1">
    <location>
        <begin position="48"/>
        <end position="67"/>
    </location>
</feature>
<comment type="caution">
    <text evidence="4">The sequence shown here is derived from an EMBL/GenBank/DDBJ whole genome shotgun (WGS) entry which is preliminary data.</text>
</comment>
<dbReference type="Gene3D" id="3.60.10.10">
    <property type="entry name" value="Endonuclease/exonuclease/phosphatase"/>
    <property type="match status" value="1"/>
</dbReference>
<keyword evidence="5" id="KW-1185">Reference proteome</keyword>
<name>A0ABX1NLT2_9RHOO</name>
<dbReference type="Pfam" id="PF03372">
    <property type="entry name" value="Exo_endo_phos"/>
    <property type="match status" value="1"/>
</dbReference>
<sequence length="313" mass="34337">MAPLIAAITRRAKALLLLSAAGASLPLFADQQHRLPSTLAWVLDLAAHWQWVYLTIGAICATWLLMFRAYGWALPCMAVLAGGWISASPEPHAIASPVSQPLTVVTANLHAENRDVSALRRWVESLDADIVIVQEVTPSTMKQLEQWEHFPHRLIQARTDPFGLAVLSRHAITESEARAPADQTLHYRALVRWGERRVALGAVHPMPPVSAEYHALRDALFESEARWVAATGLPAVLAGDFNATPWSSAMRPFRAHGLRRATDLTPTWPAHFPLIPIDQIVVTPHWRVLAAGVGPQFGSDHRPAYTVLAPAAP</sequence>
<dbReference type="SUPFAM" id="SSF56219">
    <property type="entry name" value="DNase I-like"/>
    <property type="match status" value="1"/>
</dbReference>
<keyword evidence="1" id="KW-1133">Transmembrane helix</keyword>
<keyword evidence="1" id="KW-0812">Transmembrane</keyword>
<dbReference type="Proteomes" id="UP000634522">
    <property type="component" value="Unassembled WGS sequence"/>
</dbReference>
<evidence type="ECO:0000256" key="2">
    <source>
        <dbReference type="SAM" id="SignalP"/>
    </source>
</evidence>
<feature type="signal peptide" evidence="2">
    <location>
        <begin position="1"/>
        <end position="29"/>
    </location>
</feature>